<dbReference type="RefSeq" id="WP_003326863.1">
    <property type="nucleotide sequence ID" value="NC_014639.1"/>
</dbReference>
<dbReference type="PROSITE" id="PS50931">
    <property type="entry name" value="HTH_LYSR"/>
    <property type="match status" value="1"/>
</dbReference>
<dbReference type="Pfam" id="PF00126">
    <property type="entry name" value="HTH_1"/>
    <property type="match status" value="1"/>
</dbReference>
<dbReference type="InterPro" id="IPR036388">
    <property type="entry name" value="WH-like_DNA-bd_sf"/>
</dbReference>
<evidence type="ECO:0000256" key="1">
    <source>
        <dbReference type="ARBA" id="ARBA00009437"/>
    </source>
</evidence>
<sequence length="290" mass="32159">MTITQLQVFVKIAETGSFTKAGQALNMTQPAVSHAISAIEAELGVKLIIRDRRNGLMLTDTGKNILVHIREVLKGIEKVEQVAAAEKGLELGTIHIGTFPSASAHFMPKLISVFKQKYPKLELILHEGTVDEVREWLQSRIIDAGILLFPARDMEYIPLKKDKMVVVLRDDHPLCSRSAITLNDLDQEPMVVCYGGYESPFIELFKQAGSTLNTAYTVYNVNTSINMIREGLGLAIISELSMSGMPLPEHVVTRDLDPQVFREIQLAVPSLKEASLAAKLFIQTAQELFT</sequence>
<name>A0ABM5M1J9_BACA1</name>
<evidence type="ECO:0000259" key="5">
    <source>
        <dbReference type="PROSITE" id="PS50931"/>
    </source>
</evidence>
<dbReference type="SUPFAM" id="SSF53850">
    <property type="entry name" value="Periplasmic binding protein-like II"/>
    <property type="match status" value="1"/>
</dbReference>
<dbReference type="Pfam" id="PF03466">
    <property type="entry name" value="LysR_substrate"/>
    <property type="match status" value="1"/>
</dbReference>
<dbReference type="Proteomes" id="UP000006867">
    <property type="component" value="Chromosome"/>
</dbReference>
<evidence type="ECO:0000256" key="2">
    <source>
        <dbReference type="ARBA" id="ARBA00023015"/>
    </source>
</evidence>
<dbReference type="PRINTS" id="PR00039">
    <property type="entry name" value="HTHLYSR"/>
</dbReference>
<proteinExistence type="inferred from homology"/>
<dbReference type="EMBL" id="CP002207">
    <property type="protein sequence ID" value="ADP33918.1"/>
    <property type="molecule type" value="Genomic_DNA"/>
</dbReference>
<comment type="similarity">
    <text evidence="1">Belongs to the LysR transcriptional regulatory family.</text>
</comment>
<dbReference type="PANTHER" id="PTHR30419:SF24">
    <property type="entry name" value="HTH-TYPE TRANSCRIPTIONAL REGULATOR CZCR"/>
    <property type="match status" value="1"/>
</dbReference>
<evidence type="ECO:0000256" key="4">
    <source>
        <dbReference type="ARBA" id="ARBA00023163"/>
    </source>
</evidence>
<evidence type="ECO:0000313" key="6">
    <source>
        <dbReference type="EMBL" id="ADP33918.1"/>
    </source>
</evidence>
<dbReference type="PANTHER" id="PTHR30419">
    <property type="entry name" value="HTH-TYPE TRANSCRIPTIONAL REGULATOR YBHD"/>
    <property type="match status" value="1"/>
</dbReference>
<keyword evidence="4" id="KW-0804">Transcription</keyword>
<dbReference type="InterPro" id="IPR005119">
    <property type="entry name" value="LysR_subst-bd"/>
</dbReference>
<feature type="domain" description="HTH lysR-type" evidence="5">
    <location>
        <begin position="1"/>
        <end position="59"/>
    </location>
</feature>
<protein>
    <submittedName>
        <fullName evidence="6">LysR family transcriptional regulator</fullName>
    </submittedName>
</protein>
<dbReference type="Gene3D" id="1.10.10.10">
    <property type="entry name" value="Winged helix-like DNA-binding domain superfamily/Winged helix DNA-binding domain"/>
    <property type="match status" value="1"/>
</dbReference>
<dbReference type="Gene3D" id="3.40.190.10">
    <property type="entry name" value="Periplasmic binding protein-like II"/>
    <property type="match status" value="2"/>
</dbReference>
<dbReference type="SUPFAM" id="SSF46785">
    <property type="entry name" value="Winged helix' DNA-binding domain"/>
    <property type="match status" value="1"/>
</dbReference>
<accession>A0ABM5M1J9</accession>
<evidence type="ECO:0000256" key="3">
    <source>
        <dbReference type="ARBA" id="ARBA00023125"/>
    </source>
</evidence>
<evidence type="ECO:0000313" key="7">
    <source>
        <dbReference type="Proteomes" id="UP000006867"/>
    </source>
</evidence>
<dbReference type="InterPro" id="IPR000847">
    <property type="entry name" value="LysR_HTH_N"/>
</dbReference>
<dbReference type="InterPro" id="IPR050950">
    <property type="entry name" value="HTH-type_LysR_regulators"/>
</dbReference>
<dbReference type="CDD" id="cd05466">
    <property type="entry name" value="PBP2_LTTR_substrate"/>
    <property type="match status" value="1"/>
</dbReference>
<keyword evidence="3" id="KW-0238">DNA-binding</keyword>
<reference evidence="6 7" key="1">
    <citation type="journal article" date="2011" name="Front. Microbiol.">
        <title>Genomic signatures of strain selection and enhancement in Bacillus atrophaeus var. globigii, a historical biowarfare simulant.</title>
        <authorList>
            <person name="Gibbons H.S."/>
            <person name="Broomall S.M."/>
            <person name="McNew L.A."/>
            <person name="Daligault H."/>
            <person name="Chapman C."/>
            <person name="Bruce D."/>
            <person name="Karavis M."/>
            <person name="Krepps M."/>
            <person name="McGregor P.A."/>
            <person name="Hong C."/>
            <person name="Park K.H."/>
            <person name="Akmal A."/>
            <person name="Feldman A."/>
            <person name="Lin J.S."/>
            <person name="Chang W.E."/>
            <person name="Higgs B.W."/>
            <person name="Demirev P."/>
            <person name="Lindquist J."/>
            <person name="Liem A."/>
            <person name="Fochler E."/>
            <person name="Read T.D."/>
            <person name="Tapia R."/>
            <person name="Johnson S."/>
            <person name="Bishop-Lilly K.A."/>
            <person name="Detter C."/>
            <person name="Han C."/>
            <person name="Sozhamannan S."/>
            <person name="Rosenzweig C.N."/>
            <person name="Skowronski E.W."/>
        </authorList>
    </citation>
    <scope>NUCLEOTIDE SEQUENCE [LARGE SCALE GENOMIC DNA]</scope>
    <source>
        <strain evidence="6 7">1942</strain>
    </source>
</reference>
<gene>
    <name evidence="6" type="ordered locus">BATR1942_14980</name>
</gene>
<keyword evidence="2" id="KW-0805">Transcription regulation</keyword>
<dbReference type="InterPro" id="IPR036390">
    <property type="entry name" value="WH_DNA-bd_sf"/>
</dbReference>
<keyword evidence="7" id="KW-1185">Reference proteome</keyword>
<organism evidence="6 7">
    <name type="scientific">Bacillus atrophaeus (strain 1942)</name>
    <dbReference type="NCBI Taxonomy" id="720555"/>
    <lineage>
        <taxon>Bacteria</taxon>
        <taxon>Bacillati</taxon>
        <taxon>Bacillota</taxon>
        <taxon>Bacilli</taxon>
        <taxon>Bacillales</taxon>
        <taxon>Bacillaceae</taxon>
        <taxon>Bacillus</taxon>
    </lineage>
</organism>